<gene>
    <name evidence="1" type="ORF">A4A59_009515</name>
</gene>
<name>A0ACD5F9M9_RHILE</name>
<organism evidence="1 2">
    <name type="scientific">Rhizobium leguminosarum</name>
    <dbReference type="NCBI Taxonomy" id="384"/>
    <lineage>
        <taxon>Bacteria</taxon>
        <taxon>Pseudomonadati</taxon>
        <taxon>Pseudomonadota</taxon>
        <taxon>Alphaproteobacteria</taxon>
        <taxon>Hyphomicrobiales</taxon>
        <taxon>Rhizobiaceae</taxon>
        <taxon>Rhizobium/Agrobacterium group</taxon>
        <taxon>Rhizobium</taxon>
    </lineage>
</organism>
<dbReference type="Proteomes" id="UP000076193">
    <property type="component" value="Chromosome"/>
</dbReference>
<proteinExistence type="predicted"/>
<dbReference type="EMBL" id="CP171844">
    <property type="protein sequence ID" value="XKQ42090.1"/>
    <property type="molecule type" value="Genomic_DNA"/>
</dbReference>
<sequence length="51" mass="5560">MFIVDCLEKNRGENRRGSIKKQVPDLVRRPSAASFLCRAQPGEVEAGTAAS</sequence>
<reference evidence="1" key="1">
    <citation type="submission" date="2024-10" db="EMBL/GenBank/DDBJ databases">
        <title>Strain of Rhizobium-related bacteria isolated fromm roots of Vavilovia formosa.</title>
        <authorList>
            <person name="Kimeklis A."/>
            <person name="Afonin A."/>
        </authorList>
    </citation>
    <scope>NUCLEOTIDE SEQUENCE</scope>
    <source>
        <strain evidence="1">Vaf12</strain>
    </source>
</reference>
<protein>
    <submittedName>
        <fullName evidence="1">Uncharacterized protein</fullName>
    </submittedName>
</protein>
<accession>A0ACD5F9M9</accession>
<evidence type="ECO:0000313" key="1">
    <source>
        <dbReference type="EMBL" id="XKQ42090.1"/>
    </source>
</evidence>
<evidence type="ECO:0000313" key="2">
    <source>
        <dbReference type="Proteomes" id="UP000076193"/>
    </source>
</evidence>